<dbReference type="GO" id="GO:0051301">
    <property type="term" value="P:cell division"/>
    <property type="evidence" value="ECO:0007669"/>
    <property type="project" value="UniProtKB-KW"/>
</dbReference>
<dbReference type="AlphaFoldDB" id="A0A7W7VD73"/>
<feature type="coiled-coil region" evidence="1">
    <location>
        <begin position="22"/>
        <end position="49"/>
    </location>
</feature>
<dbReference type="Proteomes" id="UP000520767">
    <property type="component" value="Unassembled WGS sequence"/>
</dbReference>
<evidence type="ECO:0000313" key="3">
    <source>
        <dbReference type="EMBL" id="MBB4905881.1"/>
    </source>
</evidence>
<evidence type="ECO:0000256" key="1">
    <source>
        <dbReference type="SAM" id="Coils"/>
    </source>
</evidence>
<reference evidence="3 4" key="1">
    <citation type="submission" date="2020-08" db="EMBL/GenBank/DDBJ databases">
        <title>Genomic Encyclopedia of Type Strains, Phase III (KMG-III): the genomes of soil and plant-associated and newly described type strains.</title>
        <authorList>
            <person name="Whitman W."/>
        </authorList>
    </citation>
    <scope>NUCLEOTIDE SEQUENCE [LARGE SCALE GENOMIC DNA]</scope>
    <source>
        <strain evidence="3 4">CECT 8960</strain>
    </source>
</reference>
<keyword evidence="1" id="KW-0175">Coiled coil</keyword>
<accession>A0A7W7VD73</accession>
<sequence>MSEDVLDNFPLSFPTRFRGYDREAVDQELRELRSALDYAQAERDRAVARAISLETASAGDQATASTSAAVRWLIEAAEQDAGRIRLAAEEAARQVTERADDLLRRRVEMVEEAQHEADACRAQAAAEARKIVHEALEKASMLVRGLQESEVSLQEMFGSGALSHRMPPPRLPVEHSRGQHHAVQQIGPQLVAEPSVRTEPSGA</sequence>
<protein>
    <submittedName>
        <fullName evidence="3">Cell division septum initiation protein DivIVA</fullName>
    </submittedName>
</protein>
<dbReference type="RefSeq" id="WP_184810050.1">
    <property type="nucleotide sequence ID" value="NZ_JACHJQ010000002.1"/>
</dbReference>
<keyword evidence="3" id="KW-0132">Cell division</keyword>
<proteinExistence type="predicted"/>
<feature type="region of interest" description="Disordered" evidence="2">
    <location>
        <begin position="160"/>
        <end position="203"/>
    </location>
</feature>
<dbReference type="EMBL" id="JACHJQ010000002">
    <property type="protein sequence ID" value="MBB4905881.1"/>
    <property type="molecule type" value="Genomic_DNA"/>
</dbReference>
<gene>
    <name evidence="3" type="ORF">FHR82_002098</name>
</gene>
<evidence type="ECO:0000256" key="2">
    <source>
        <dbReference type="SAM" id="MobiDB-lite"/>
    </source>
</evidence>
<keyword evidence="4" id="KW-1185">Reference proteome</keyword>
<name>A0A7W7VD73_9PSEU</name>
<keyword evidence="3" id="KW-0131">Cell cycle</keyword>
<feature type="coiled-coil region" evidence="1">
    <location>
        <begin position="74"/>
        <end position="130"/>
    </location>
</feature>
<organism evidence="3 4">
    <name type="scientific">Actinophytocola algeriensis</name>
    <dbReference type="NCBI Taxonomy" id="1768010"/>
    <lineage>
        <taxon>Bacteria</taxon>
        <taxon>Bacillati</taxon>
        <taxon>Actinomycetota</taxon>
        <taxon>Actinomycetes</taxon>
        <taxon>Pseudonocardiales</taxon>
        <taxon>Pseudonocardiaceae</taxon>
    </lineage>
</organism>
<evidence type="ECO:0000313" key="4">
    <source>
        <dbReference type="Proteomes" id="UP000520767"/>
    </source>
</evidence>
<comment type="caution">
    <text evidence="3">The sequence shown here is derived from an EMBL/GenBank/DDBJ whole genome shotgun (WGS) entry which is preliminary data.</text>
</comment>